<dbReference type="RefSeq" id="WP_116680040.1">
    <property type="nucleotide sequence ID" value="NZ_JBGXZY010000109.1"/>
</dbReference>
<protein>
    <recommendedName>
        <fullName evidence="2">mannose-1-phosphate guanylyltransferase</fullName>
        <ecNumber evidence="2">2.7.7.13</ecNumber>
    </recommendedName>
</protein>
<dbReference type="PANTHER" id="PTHR46390:SF1">
    <property type="entry name" value="MANNOSE-1-PHOSPHATE GUANYLYLTRANSFERASE"/>
    <property type="match status" value="1"/>
</dbReference>
<gene>
    <name evidence="10" type="ORF">C7382_1239</name>
</gene>
<name>A0A2U1F256_9PORP</name>
<dbReference type="InterPro" id="IPR005835">
    <property type="entry name" value="NTP_transferase_dom"/>
</dbReference>
<feature type="domain" description="Nucleotidyl transferase" evidence="8">
    <location>
        <begin position="9"/>
        <end position="288"/>
    </location>
</feature>
<comment type="catalytic activity">
    <reaction evidence="7">
        <text>alpha-D-mannose 1-phosphate + GTP + H(+) = GDP-alpha-D-mannose + diphosphate</text>
        <dbReference type="Rhea" id="RHEA:15229"/>
        <dbReference type="ChEBI" id="CHEBI:15378"/>
        <dbReference type="ChEBI" id="CHEBI:33019"/>
        <dbReference type="ChEBI" id="CHEBI:37565"/>
        <dbReference type="ChEBI" id="CHEBI:57527"/>
        <dbReference type="ChEBI" id="CHEBI:58409"/>
        <dbReference type="EC" id="2.7.7.13"/>
    </reaction>
</comment>
<evidence type="ECO:0000259" key="9">
    <source>
        <dbReference type="Pfam" id="PF22640"/>
    </source>
</evidence>
<dbReference type="FunFam" id="3.90.550.10:FF:000046">
    <property type="entry name" value="Mannose-1-phosphate guanylyltransferase (GDP)"/>
    <property type="match status" value="1"/>
</dbReference>
<evidence type="ECO:0000256" key="6">
    <source>
        <dbReference type="ARBA" id="ARBA00023134"/>
    </source>
</evidence>
<dbReference type="Pfam" id="PF00483">
    <property type="entry name" value="NTP_transferase"/>
    <property type="match status" value="1"/>
</dbReference>
<keyword evidence="5" id="KW-0547">Nucleotide-binding</keyword>
<evidence type="ECO:0000256" key="4">
    <source>
        <dbReference type="ARBA" id="ARBA00022695"/>
    </source>
</evidence>
<evidence type="ECO:0000256" key="3">
    <source>
        <dbReference type="ARBA" id="ARBA00022679"/>
    </source>
</evidence>
<evidence type="ECO:0000256" key="1">
    <source>
        <dbReference type="ARBA" id="ARBA00006115"/>
    </source>
</evidence>
<dbReference type="GO" id="GO:0009298">
    <property type="term" value="P:GDP-mannose biosynthetic process"/>
    <property type="evidence" value="ECO:0007669"/>
    <property type="project" value="TreeGrafter"/>
</dbReference>
<dbReference type="InterPro" id="IPR049577">
    <property type="entry name" value="GMPP_N"/>
</dbReference>
<feature type="domain" description="MannoseP isomerase/GMP-like beta-helix" evidence="9">
    <location>
        <begin position="302"/>
        <end position="347"/>
    </location>
</feature>
<evidence type="ECO:0000313" key="11">
    <source>
        <dbReference type="Proteomes" id="UP000245462"/>
    </source>
</evidence>
<keyword evidence="3 10" id="KW-0808">Transferase</keyword>
<keyword evidence="6" id="KW-0342">GTP-binding</keyword>
<dbReference type="InterPro" id="IPR051161">
    <property type="entry name" value="Mannose-6P_isomerase_type2"/>
</dbReference>
<organism evidence="10 11">
    <name type="scientific">Porphyromonas loveana</name>
    <dbReference type="NCBI Taxonomy" id="1884669"/>
    <lineage>
        <taxon>Bacteria</taxon>
        <taxon>Pseudomonadati</taxon>
        <taxon>Bacteroidota</taxon>
        <taxon>Bacteroidia</taxon>
        <taxon>Bacteroidales</taxon>
        <taxon>Porphyromonadaceae</taxon>
        <taxon>Porphyromonas</taxon>
    </lineage>
</organism>
<dbReference type="Proteomes" id="UP000245462">
    <property type="component" value="Unassembled WGS sequence"/>
</dbReference>
<dbReference type="InterPro" id="IPR029044">
    <property type="entry name" value="Nucleotide-diphossugar_trans"/>
</dbReference>
<evidence type="ECO:0000256" key="2">
    <source>
        <dbReference type="ARBA" id="ARBA00012387"/>
    </source>
</evidence>
<dbReference type="AlphaFoldDB" id="A0A2U1F256"/>
<dbReference type="InterPro" id="IPR054566">
    <property type="entry name" value="ManC/GMP-like_b-helix"/>
</dbReference>
<sequence>MAAKDNYCVIMGGGIGSRFWPFSRESHPKQFLDFFGTGRSLLQMTYDRFKRFVPEENILIVTNESYAAKVKEQLPEIGADQILCEPTRRNTAPCIAYASYHIFARNPKANIIVAPSDHLILREEEFVRAASEALEFVADHEQLVTLGIRPSRPETGYGYIQMAEEKVGNFIRVKTFTEKPNAEMAAVFLASGEFLWNSGMFVWNVGSILEAFRKYLPEVTSALESGMANYNTPQEQAFIEQAFPYCPSISIDFGVMEKADNVLVMPVDFGWADLGTWGSLYELADKDQDANATLKTRALFYEAERNIVTTDNPDKLVVVQGISDCIIAESENVLLICRSEEEQRIKHFLADAALKYDKEYN</sequence>
<dbReference type="Pfam" id="PF22640">
    <property type="entry name" value="ManC_GMP_beta-helix"/>
    <property type="match status" value="1"/>
</dbReference>
<reference evidence="10 11" key="1">
    <citation type="submission" date="2018-04" db="EMBL/GenBank/DDBJ databases">
        <title>Genomic Encyclopedia of Type Strains, Phase IV (KMG-IV): sequencing the most valuable type-strain genomes for metagenomic binning, comparative biology and taxonomic classification.</title>
        <authorList>
            <person name="Goeker M."/>
        </authorList>
    </citation>
    <scope>NUCLEOTIDE SEQUENCE [LARGE SCALE GENOMIC DNA]</scope>
    <source>
        <strain evidence="10 11">DSM 28520</strain>
    </source>
</reference>
<proteinExistence type="inferred from homology"/>
<dbReference type="SUPFAM" id="SSF53448">
    <property type="entry name" value="Nucleotide-diphospho-sugar transferases"/>
    <property type="match status" value="1"/>
</dbReference>
<dbReference type="EMBL" id="QEKY01000023">
    <property type="protein sequence ID" value="PVZ06252.1"/>
    <property type="molecule type" value="Genomic_DNA"/>
</dbReference>
<dbReference type="Gene3D" id="3.90.550.10">
    <property type="entry name" value="Spore Coat Polysaccharide Biosynthesis Protein SpsA, Chain A"/>
    <property type="match status" value="1"/>
</dbReference>
<dbReference type="OrthoDB" id="9806359at2"/>
<keyword evidence="11" id="KW-1185">Reference proteome</keyword>
<dbReference type="GO" id="GO:0005525">
    <property type="term" value="F:GTP binding"/>
    <property type="evidence" value="ECO:0007669"/>
    <property type="project" value="UniProtKB-KW"/>
</dbReference>
<dbReference type="GeneID" id="94551505"/>
<evidence type="ECO:0000313" key="10">
    <source>
        <dbReference type="EMBL" id="PVZ06252.1"/>
    </source>
</evidence>
<evidence type="ECO:0000259" key="8">
    <source>
        <dbReference type="Pfam" id="PF00483"/>
    </source>
</evidence>
<comment type="similarity">
    <text evidence="1">Belongs to the mannose-6-phosphate isomerase type 2 family.</text>
</comment>
<dbReference type="EC" id="2.7.7.13" evidence="2"/>
<dbReference type="SUPFAM" id="SSF159283">
    <property type="entry name" value="Guanosine diphospho-D-mannose pyrophosphorylase/mannose-6-phosphate isomerase linker domain"/>
    <property type="match status" value="1"/>
</dbReference>
<dbReference type="PANTHER" id="PTHR46390">
    <property type="entry name" value="MANNOSE-1-PHOSPHATE GUANYLYLTRANSFERASE"/>
    <property type="match status" value="1"/>
</dbReference>
<keyword evidence="4 10" id="KW-0548">Nucleotidyltransferase</keyword>
<accession>A0A2U1F256</accession>
<dbReference type="GO" id="GO:0004475">
    <property type="term" value="F:mannose-1-phosphate guanylyltransferase (GTP) activity"/>
    <property type="evidence" value="ECO:0007669"/>
    <property type="project" value="UniProtKB-EC"/>
</dbReference>
<evidence type="ECO:0000256" key="5">
    <source>
        <dbReference type="ARBA" id="ARBA00022741"/>
    </source>
</evidence>
<dbReference type="CDD" id="cd02509">
    <property type="entry name" value="GDP-M1P_Guanylyltransferase"/>
    <property type="match status" value="1"/>
</dbReference>
<comment type="caution">
    <text evidence="10">The sequence shown here is derived from an EMBL/GenBank/DDBJ whole genome shotgun (WGS) entry which is preliminary data.</text>
</comment>
<evidence type="ECO:0000256" key="7">
    <source>
        <dbReference type="ARBA" id="ARBA00047343"/>
    </source>
</evidence>